<gene>
    <name evidence="2" type="ORF">MNBD_BACTEROID01-329</name>
</gene>
<dbReference type="EMBL" id="UOEP01000114">
    <property type="protein sequence ID" value="VAW20196.1"/>
    <property type="molecule type" value="Genomic_DNA"/>
</dbReference>
<dbReference type="InterPro" id="IPR036237">
    <property type="entry name" value="Xyl_isomerase-like_sf"/>
</dbReference>
<proteinExistence type="predicted"/>
<dbReference type="Gene3D" id="3.20.20.150">
    <property type="entry name" value="Divalent-metal-dependent TIM barrel enzymes"/>
    <property type="match status" value="1"/>
</dbReference>
<reference evidence="2" key="1">
    <citation type="submission" date="2018-06" db="EMBL/GenBank/DDBJ databases">
        <authorList>
            <person name="Zhirakovskaya E."/>
        </authorList>
    </citation>
    <scope>NUCLEOTIDE SEQUENCE</scope>
</reference>
<protein>
    <submittedName>
        <fullName evidence="2">Sugar or sugar phosphate isomerase/epimerase/dehydrotase</fullName>
    </submittedName>
</protein>
<organism evidence="2">
    <name type="scientific">hydrothermal vent metagenome</name>
    <dbReference type="NCBI Taxonomy" id="652676"/>
    <lineage>
        <taxon>unclassified sequences</taxon>
        <taxon>metagenomes</taxon>
        <taxon>ecological metagenomes</taxon>
    </lineage>
</organism>
<dbReference type="PANTHER" id="PTHR12110:SF41">
    <property type="entry name" value="INOSOSE DEHYDRATASE"/>
    <property type="match status" value="1"/>
</dbReference>
<evidence type="ECO:0000313" key="2">
    <source>
        <dbReference type="EMBL" id="VAW20196.1"/>
    </source>
</evidence>
<name>A0A3B0UKU1_9ZZZZ</name>
<keyword evidence="2" id="KW-0413">Isomerase</keyword>
<dbReference type="SUPFAM" id="SSF51658">
    <property type="entry name" value="Xylose isomerase-like"/>
    <property type="match status" value="1"/>
</dbReference>
<dbReference type="InterPro" id="IPR013022">
    <property type="entry name" value="Xyl_isomerase-like_TIM-brl"/>
</dbReference>
<dbReference type="PANTHER" id="PTHR12110">
    <property type="entry name" value="HYDROXYPYRUVATE ISOMERASE"/>
    <property type="match status" value="1"/>
</dbReference>
<dbReference type="Pfam" id="PF01261">
    <property type="entry name" value="AP_endonuc_2"/>
    <property type="match status" value="1"/>
</dbReference>
<evidence type="ECO:0000259" key="1">
    <source>
        <dbReference type="Pfam" id="PF01261"/>
    </source>
</evidence>
<dbReference type="InterPro" id="IPR050312">
    <property type="entry name" value="IolE/XylAMocC-like"/>
</dbReference>
<feature type="domain" description="Xylose isomerase-like TIM barrel" evidence="1">
    <location>
        <begin position="55"/>
        <end position="282"/>
    </location>
</feature>
<sequence>MLHTRVLKSSLFIVLALFLAHGLNSCKEVKKEKFIGLQLWSVKDDMKKDTKATIEKVGQIGYKFVEAAGYSDGKFYGMDPVEFKDLCEANGLAFLGSHTGHDLPDSTNWDETMAWWDTCIDAHVAAGVKWIVQPWMGKVGYESLEGLKKYCDYFDAVGKKCNEKGIRFGYHNHAKEFTQLGDVTIYDFMLENTDPEKVMFELDLYWIIEGGKNPVDYFNKYPGRFELWHVKDVAELGASGTIDFEPIFAAAKKAGLKYAIVEVEKYNFEPLVSCEKSLEYLNNADFVKL</sequence>
<accession>A0A3B0UKU1</accession>
<dbReference type="AlphaFoldDB" id="A0A3B0UKU1"/>
<dbReference type="GO" id="GO:0016853">
    <property type="term" value="F:isomerase activity"/>
    <property type="evidence" value="ECO:0007669"/>
    <property type="project" value="UniProtKB-KW"/>
</dbReference>